<sequence length="327" mass="38182">MSQIHCPSRNLRSRYKKGRRRQEPVPKILDLPPELLYEIGSHLNIYQRFRFSQTCRTTRVFFGEDWEEFIPSRPLSSRLEFYSGVAATMADAYCCAACGALHPVDEHDTPATSRYKVRACQHALQRKLGQTYNIREAHVQIALKLCQPRYRAGHRDFLRQLMEPYRRKGRSLVRWSTAVFFEAVPRIVRGRFLLRTTHEWVTASWESMAPLDVVGHHVCPHQELVSWHPGRQSARTEFEQRVLGLFEGGSCGQALRGFCRQCRTDVEFVVNPGHARVTAWHDFGGPKTPDSWEWRDHVRGETMDDERLARPDFKTSWRVKERFEGGW</sequence>
<reference evidence="2" key="1">
    <citation type="submission" date="2022-10" db="EMBL/GenBank/DDBJ databases">
        <title>Determination and structural analysis of whole genome sequence of Sarocladium strictum F4-1.</title>
        <authorList>
            <person name="Hu L."/>
            <person name="Jiang Y."/>
        </authorList>
    </citation>
    <scope>NUCLEOTIDE SEQUENCE</scope>
    <source>
        <strain evidence="2">F4-1</strain>
    </source>
</reference>
<dbReference type="Pfam" id="PF00646">
    <property type="entry name" value="F-box"/>
    <property type="match status" value="1"/>
</dbReference>
<dbReference type="SUPFAM" id="SSF81383">
    <property type="entry name" value="F-box domain"/>
    <property type="match status" value="1"/>
</dbReference>
<comment type="caution">
    <text evidence="2">The sequence shown here is derived from an EMBL/GenBank/DDBJ whole genome shotgun (WGS) entry which is preliminary data.</text>
</comment>
<dbReference type="AlphaFoldDB" id="A0AA39GDF7"/>
<dbReference type="InterPro" id="IPR001810">
    <property type="entry name" value="F-box_dom"/>
</dbReference>
<dbReference type="InterPro" id="IPR036047">
    <property type="entry name" value="F-box-like_dom_sf"/>
</dbReference>
<proteinExistence type="predicted"/>
<evidence type="ECO:0000259" key="1">
    <source>
        <dbReference type="PROSITE" id="PS50181"/>
    </source>
</evidence>
<feature type="domain" description="F-box" evidence="1">
    <location>
        <begin position="25"/>
        <end position="69"/>
    </location>
</feature>
<accession>A0AA39GDF7</accession>
<gene>
    <name evidence="2" type="ORF">NLU13_7791</name>
</gene>
<protein>
    <recommendedName>
        <fullName evidence="1">F-box domain-containing protein</fullName>
    </recommendedName>
</protein>
<keyword evidence="3" id="KW-1185">Reference proteome</keyword>
<dbReference type="PROSITE" id="PS50181">
    <property type="entry name" value="FBOX"/>
    <property type="match status" value="1"/>
</dbReference>
<evidence type="ECO:0000313" key="3">
    <source>
        <dbReference type="Proteomes" id="UP001175261"/>
    </source>
</evidence>
<organism evidence="2 3">
    <name type="scientific">Sarocladium strictum</name>
    <name type="common">Black bundle disease fungus</name>
    <name type="synonym">Acremonium strictum</name>
    <dbReference type="NCBI Taxonomy" id="5046"/>
    <lineage>
        <taxon>Eukaryota</taxon>
        <taxon>Fungi</taxon>
        <taxon>Dikarya</taxon>
        <taxon>Ascomycota</taxon>
        <taxon>Pezizomycotina</taxon>
        <taxon>Sordariomycetes</taxon>
        <taxon>Hypocreomycetidae</taxon>
        <taxon>Hypocreales</taxon>
        <taxon>Sarocladiaceae</taxon>
        <taxon>Sarocladium</taxon>
    </lineage>
</organism>
<evidence type="ECO:0000313" key="2">
    <source>
        <dbReference type="EMBL" id="KAK0385315.1"/>
    </source>
</evidence>
<name>A0AA39GDF7_SARSR</name>
<dbReference type="Proteomes" id="UP001175261">
    <property type="component" value="Unassembled WGS sequence"/>
</dbReference>
<dbReference type="EMBL" id="JAPDFR010000007">
    <property type="protein sequence ID" value="KAK0385315.1"/>
    <property type="molecule type" value="Genomic_DNA"/>
</dbReference>